<dbReference type="Pfam" id="PF04448">
    <property type="entry name" value="DUF551"/>
    <property type="match status" value="1"/>
</dbReference>
<organism evidence="2 3">
    <name type="scientific">Oligella urethralis DNF00040</name>
    <dbReference type="NCBI Taxonomy" id="1401065"/>
    <lineage>
        <taxon>Bacteria</taxon>
        <taxon>Pseudomonadati</taxon>
        <taxon>Pseudomonadota</taxon>
        <taxon>Betaproteobacteria</taxon>
        <taxon>Burkholderiales</taxon>
        <taxon>Alcaligenaceae</taxon>
        <taxon>Oligella</taxon>
    </lineage>
</organism>
<feature type="domain" description="DUF551" evidence="1">
    <location>
        <begin position="55"/>
        <end position="119"/>
    </location>
</feature>
<accession>A0A096AER0</accession>
<dbReference type="AlphaFoldDB" id="A0A096AER0"/>
<dbReference type="RefSeq" id="WP_036560188.1">
    <property type="nucleotide sequence ID" value="NZ_JRNI01000043.1"/>
</dbReference>
<proteinExistence type="predicted"/>
<comment type="caution">
    <text evidence="2">The sequence shown here is derived from an EMBL/GenBank/DDBJ whole genome shotgun (WGS) entry which is preliminary data.</text>
</comment>
<reference evidence="2 3" key="1">
    <citation type="submission" date="2014-07" db="EMBL/GenBank/DDBJ databases">
        <authorList>
            <person name="McCorrison J."/>
            <person name="Sanka R."/>
            <person name="Torralba M."/>
            <person name="Gillis M."/>
            <person name="Haft D.H."/>
            <person name="Methe B."/>
            <person name="Sutton G."/>
            <person name="Nelson K.E."/>
        </authorList>
    </citation>
    <scope>NUCLEOTIDE SEQUENCE [LARGE SCALE GENOMIC DNA]</scope>
    <source>
        <strain evidence="2 3">DNF00040</strain>
    </source>
</reference>
<evidence type="ECO:0000259" key="1">
    <source>
        <dbReference type="Pfam" id="PF04448"/>
    </source>
</evidence>
<protein>
    <recommendedName>
        <fullName evidence="1">DUF551 domain-containing protein</fullName>
    </recommendedName>
</protein>
<dbReference type="InterPro" id="IPR007539">
    <property type="entry name" value="DUF551"/>
</dbReference>
<keyword evidence="3" id="KW-1185">Reference proteome</keyword>
<name>A0A096AER0_9BURK</name>
<dbReference type="EMBL" id="JRNI01000043">
    <property type="protein sequence ID" value="KGF29192.1"/>
    <property type="molecule type" value="Genomic_DNA"/>
</dbReference>
<sequence>MSKNIRVSNLYEEWTHFLSKINFKESFLDDRAIQFMNDFKKNLENTIEVKQDASGWISVKDELPKFDTIVLVHSPYEYRKYWLAYLQEAYINYTKTGNPLFKRVDGNLYEATHWMPIPEIEE</sequence>
<evidence type="ECO:0000313" key="2">
    <source>
        <dbReference type="EMBL" id="KGF29192.1"/>
    </source>
</evidence>
<dbReference type="Proteomes" id="UP000029629">
    <property type="component" value="Unassembled WGS sequence"/>
</dbReference>
<gene>
    <name evidence="2" type="ORF">HMPREF2130_09030</name>
</gene>
<evidence type="ECO:0000313" key="3">
    <source>
        <dbReference type="Proteomes" id="UP000029629"/>
    </source>
</evidence>